<dbReference type="RefSeq" id="XP_040699662.1">
    <property type="nucleotide sequence ID" value="XM_040847570.1"/>
</dbReference>
<dbReference type="AlphaFoldDB" id="A0A1L9T8W4"/>
<keyword evidence="2" id="KW-1185">Reference proteome</keyword>
<dbReference type="VEuPathDB" id="FungiDB:ASPSYDRAFT_48113"/>
<reference evidence="2" key="1">
    <citation type="journal article" date="2017" name="Genome Biol.">
        <title>Comparative genomics reveals high biological diversity and specific adaptations in the industrially and medically important fungal genus Aspergillus.</title>
        <authorList>
            <person name="de Vries R.P."/>
            <person name="Riley R."/>
            <person name="Wiebenga A."/>
            <person name="Aguilar-Osorio G."/>
            <person name="Amillis S."/>
            <person name="Uchima C.A."/>
            <person name="Anderluh G."/>
            <person name="Asadollahi M."/>
            <person name="Askin M."/>
            <person name="Barry K."/>
            <person name="Battaglia E."/>
            <person name="Bayram O."/>
            <person name="Benocci T."/>
            <person name="Braus-Stromeyer S.A."/>
            <person name="Caldana C."/>
            <person name="Canovas D."/>
            <person name="Cerqueira G.C."/>
            <person name="Chen F."/>
            <person name="Chen W."/>
            <person name="Choi C."/>
            <person name="Clum A."/>
            <person name="Dos Santos R.A."/>
            <person name="Damasio A.R."/>
            <person name="Diallinas G."/>
            <person name="Emri T."/>
            <person name="Fekete E."/>
            <person name="Flipphi M."/>
            <person name="Freyberg S."/>
            <person name="Gallo A."/>
            <person name="Gournas C."/>
            <person name="Habgood R."/>
            <person name="Hainaut M."/>
            <person name="Harispe M.L."/>
            <person name="Henrissat B."/>
            <person name="Hilden K.S."/>
            <person name="Hope R."/>
            <person name="Hossain A."/>
            <person name="Karabika E."/>
            <person name="Karaffa L."/>
            <person name="Karanyi Z."/>
            <person name="Krasevec N."/>
            <person name="Kuo A."/>
            <person name="Kusch H."/>
            <person name="LaButti K."/>
            <person name="Lagendijk E.L."/>
            <person name="Lapidus A."/>
            <person name="Levasseur A."/>
            <person name="Lindquist E."/>
            <person name="Lipzen A."/>
            <person name="Logrieco A.F."/>
            <person name="MacCabe A."/>
            <person name="Maekelae M.R."/>
            <person name="Malavazi I."/>
            <person name="Melin P."/>
            <person name="Meyer V."/>
            <person name="Mielnichuk N."/>
            <person name="Miskei M."/>
            <person name="Molnar A.P."/>
            <person name="Mule G."/>
            <person name="Ngan C.Y."/>
            <person name="Orejas M."/>
            <person name="Orosz E."/>
            <person name="Ouedraogo J.P."/>
            <person name="Overkamp K.M."/>
            <person name="Park H.-S."/>
            <person name="Perrone G."/>
            <person name="Piumi F."/>
            <person name="Punt P.J."/>
            <person name="Ram A.F."/>
            <person name="Ramon A."/>
            <person name="Rauscher S."/>
            <person name="Record E."/>
            <person name="Riano-Pachon D.M."/>
            <person name="Robert V."/>
            <person name="Roehrig J."/>
            <person name="Ruller R."/>
            <person name="Salamov A."/>
            <person name="Salih N.S."/>
            <person name="Samson R.A."/>
            <person name="Sandor E."/>
            <person name="Sanguinetti M."/>
            <person name="Schuetze T."/>
            <person name="Sepcic K."/>
            <person name="Shelest E."/>
            <person name="Sherlock G."/>
            <person name="Sophianopoulou V."/>
            <person name="Squina F.M."/>
            <person name="Sun H."/>
            <person name="Susca A."/>
            <person name="Todd R.B."/>
            <person name="Tsang A."/>
            <person name="Unkles S.E."/>
            <person name="van de Wiele N."/>
            <person name="van Rossen-Uffink D."/>
            <person name="Oliveira J.V."/>
            <person name="Vesth T.C."/>
            <person name="Visser J."/>
            <person name="Yu J.-H."/>
            <person name="Zhou M."/>
            <person name="Andersen M.R."/>
            <person name="Archer D.B."/>
            <person name="Baker S.E."/>
            <person name="Benoit I."/>
            <person name="Brakhage A.A."/>
            <person name="Braus G.H."/>
            <person name="Fischer R."/>
            <person name="Frisvad J.C."/>
            <person name="Goldman G.H."/>
            <person name="Houbraken J."/>
            <person name="Oakley B."/>
            <person name="Pocsi I."/>
            <person name="Scazzocchio C."/>
            <person name="Seiboth B."/>
            <person name="vanKuyk P.A."/>
            <person name="Wortman J."/>
            <person name="Dyer P.S."/>
            <person name="Grigoriev I.V."/>
        </authorList>
    </citation>
    <scope>NUCLEOTIDE SEQUENCE [LARGE SCALE GENOMIC DNA]</scope>
    <source>
        <strain evidence="2">CBS 593.65</strain>
    </source>
</reference>
<proteinExistence type="predicted"/>
<name>A0A1L9T8W4_9EURO</name>
<dbReference type="EMBL" id="KV878591">
    <property type="protein sequence ID" value="OJJ55856.1"/>
    <property type="molecule type" value="Genomic_DNA"/>
</dbReference>
<evidence type="ECO:0000313" key="2">
    <source>
        <dbReference type="Proteomes" id="UP000184356"/>
    </source>
</evidence>
<accession>A0A1L9T8W4</accession>
<evidence type="ECO:0000313" key="1">
    <source>
        <dbReference type="EMBL" id="OJJ55856.1"/>
    </source>
</evidence>
<gene>
    <name evidence="1" type="ORF">ASPSYDRAFT_48113</name>
</gene>
<organism evidence="1 2">
    <name type="scientific">Aspergillus sydowii CBS 593.65</name>
    <dbReference type="NCBI Taxonomy" id="1036612"/>
    <lineage>
        <taxon>Eukaryota</taxon>
        <taxon>Fungi</taxon>
        <taxon>Dikarya</taxon>
        <taxon>Ascomycota</taxon>
        <taxon>Pezizomycotina</taxon>
        <taxon>Eurotiomycetes</taxon>
        <taxon>Eurotiomycetidae</taxon>
        <taxon>Eurotiales</taxon>
        <taxon>Aspergillaceae</taxon>
        <taxon>Aspergillus</taxon>
        <taxon>Aspergillus subgen. Nidulantes</taxon>
    </lineage>
</organism>
<dbReference type="Proteomes" id="UP000184356">
    <property type="component" value="Unassembled WGS sequence"/>
</dbReference>
<dbReference type="GeneID" id="63763643"/>
<protein>
    <submittedName>
        <fullName evidence="1">Uncharacterized protein</fullName>
    </submittedName>
</protein>
<sequence>MTLRAAASGVITVLYVGRHIRLHSSLSAILSNLLPSRFAAGLGVGMAFPISLLYVSENGPRASLGDTYDVQQLRGHECDELLFIRRLSLLWGFRARPWNFSRPEYMDL</sequence>